<organism evidence="1 2">
    <name type="scientific">Leuconostoc mesenteroides subsp. cremoris ATCC 19254</name>
    <dbReference type="NCBI Taxonomy" id="586220"/>
    <lineage>
        <taxon>Bacteria</taxon>
        <taxon>Bacillati</taxon>
        <taxon>Bacillota</taxon>
        <taxon>Bacilli</taxon>
        <taxon>Lactobacillales</taxon>
        <taxon>Lactobacillaceae</taxon>
        <taxon>Leuconostoc</taxon>
    </lineage>
</organism>
<protein>
    <submittedName>
        <fullName evidence="1">Uncharacterized protein</fullName>
    </submittedName>
</protein>
<dbReference type="Proteomes" id="UP000004283">
    <property type="component" value="Unassembled WGS sequence"/>
</dbReference>
<sequence>MQRAARFYLPNKVAAMQWLFYLVHEEINNILFIVKMNILVTI</sequence>
<dbReference type="EMBL" id="ACKV01000119">
    <property type="protein sequence ID" value="EEJ41603.1"/>
    <property type="molecule type" value="Genomic_DNA"/>
</dbReference>
<evidence type="ECO:0000313" key="2">
    <source>
        <dbReference type="Proteomes" id="UP000004283"/>
    </source>
</evidence>
<accession>C2KMD0</accession>
<dbReference type="HOGENOM" id="CLU_3253572_0_0_9"/>
<dbReference type="AlphaFoldDB" id="C2KMD0"/>
<reference evidence="1 2" key="1">
    <citation type="submission" date="2009-04" db="EMBL/GenBank/DDBJ databases">
        <authorList>
            <person name="Qin X."/>
            <person name="Bachman B."/>
            <person name="Battles P."/>
            <person name="Bell A."/>
            <person name="Bess C."/>
            <person name="Bickham C."/>
            <person name="Chaboub L."/>
            <person name="Chen D."/>
            <person name="Coyle M."/>
            <person name="Deiros D.R."/>
            <person name="Dinh H."/>
            <person name="Forbes L."/>
            <person name="Fowler G."/>
            <person name="Francisco L."/>
            <person name="Fu Q."/>
            <person name="Gubbala S."/>
            <person name="Hale W."/>
            <person name="Han Y."/>
            <person name="Hemphill L."/>
            <person name="Highlander S.K."/>
            <person name="Hirani K."/>
            <person name="Hogues M."/>
            <person name="Jackson L."/>
            <person name="Jakkamsetti A."/>
            <person name="Javaid M."/>
            <person name="Jiang H."/>
            <person name="Korchina V."/>
            <person name="Kovar C."/>
            <person name="Lara F."/>
            <person name="Lee S."/>
            <person name="Mata R."/>
            <person name="Mathew T."/>
            <person name="Moen C."/>
            <person name="Morales K."/>
            <person name="Munidasa M."/>
            <person name="Nazareth L."/>
            <person name="Ngo R."/>
            <person name="Nguyen L."/>
            <person name="Okwuonu G."/>
            <person name="Ongeri F."/>
            <person name="Patil S."/>
            <person name="Petrosino J."/>
            <person name="Pham C."/>
            <person name="Pham P."/>
            <person name="Pu L.-L."/>
            <person name="Puazo M."/>
            <person name="Raj R."/>
            <person name="Reid J."/>
            <person name="Rouhana J."/>
            <person name="Saada N."/>
            <person name="Shang Y."/>
            <person name="Simmons D."/>
            <person name="Thornton R."/>
            <person name="Warren J."/>
            <person name="Weissenberger G."/>
            <person name="Zhang J."/>
            <person name="Zhang L."/>
            <person name="Zhou C."/>
            <person name="Zhu D."/>
            <person name="Muzny D."/>
            <person name="Worley K."/>
            <person name="Gibbs R."/>
        </authorList>
    </citation>
    <scope>NUCLEOTIDE SEQUENCE [LARGE SCALE GENOMIC DNA]</scope>
    <source>
        <strain evidence="1 2">ATCC 19254</strain>
    </source>
</reference>
<name>C2KMD0_LEUMC</name>
<gene>
    <name evidence="1" type="ORF">HMPREF0555_1796</name>
</gene>
<proteinExistence type="predicted"/>
<comment type="caution">
    <text evidence="1">The sequence shown here is derived from an EMBL/GenBank/DDBJ whole genome shotgun (WGS) entry which is preliminary data.</text>
</comment>
<evidence type="ECO:0000313" key="1">
    <source>
        <dbReference type="EMBL" id="EEJ41603.1"/>
    </source>
</evidence>